<evidence type="ECO:0000313" key="1">
    <source>
        <dbReference type="EMBL" id="KAJ8484587.1"/>
    </source>
</evidence>
<dbReference type="Proteomes" id="UP001222027">
    <property type="component" value="Unassembled WGS sequence"/>
</dbReference>
<accession>A0AAV8R046</accession>
<dbReference type="EMBL" id="JAQQAF010000005">
    <property type="protein sequence ID" value="KAJ8484587.1"/>
    <property type="molecule type" value="Genomic_DNA"/>
</dbReference>
<dbReference type="AlphaFoldDB" id="A0AAV8R046"/>
<comment type="caution">
    <text evidence="1">The sequence shown here is derived from an EMBL/GenBank/DDBJ whole genome shotgun (WGS) entry which is preliminary data.</text>
</comment>
<keyword evidence="2" id="KW-1185">Reference proteome</keyword>
<organism evidence="1 2">
    <name type="scientific">Ensete ventricosum</name>
    <name type="common">Abyssinian banana</name>
    <name type="synonym">Musa ensete</name>
    <dbReference type="NCBI Taxonomy" id="4639"/>
    <lineage>
        <taxon>Eukaryota</taxon>
        <taxon>Viridiplantae</taxon>
        <taxon>Streptophyta</taxon>
        <taxon>Embryophyta</taxon>
        <taxon>Tracheophyta</taxon>
        <taxon>Spermatophyta</taxon>
        <taxon>Magnoliopsida</taxon>
        <taxon>Liliopsida</taxon>
        <taxon>Zingiberales</taxon>
        <taxon>Musaceae</taxon>
        <taxon>Ensete</taxon>
    </lineage>
</organism>
<name>A0AAV8R046_ENSVE</name>
<gene>
    <name evidence="1" type="ORF">OPV22_017072</name>
</gene>
<proteinExistence type="predicted"/>
<protein>
    <submittedName>
        <fullName evidence="1">Uncharacterized protein</fullName>
    </submittedName>
</protein>
<reference evidence="1 2" key="1">
    <citation type="submission" date="2022-12" db="EMBL/GenBank/DDBJ databases">
        <title>Chromosome-scale assembly of the Ensete ventricosum genome.</title>
        <authorList>
            <person name="Dussert Y."/>
            <person name="Stocks J."/>
            <person name="Wendawek A."/>
            <person name="Woldeyes F."/>
            <person name="Nichols R.A."/>
            <person name="Borrell J.S."/>
        </authorList>
    </citation>
    <scope>NUCLEOTIDE SEQUENCE [LARGE SCALE GENOMIC DNA]</scope>
    <source>
        <strain evidence="2">cv. Maze</strain>
        <tissue evidence="1">Seeds</tissue>
    </source>
</reference>
<sequence length="84" mass="9357">MPTAVRRRPAIAPAAERKLESSVLSLLRSRNLGEAVSRDSLVVSALSKKKAFDDHGYWNCDSRWLRCFQLSSSHSLTQLLASNV</sequence>
<evidence type="ECO:0000313" key="2">
    <source>
        <dbReference type="Proteomes" id="UP001222027"/>
    </source>
</evidence>